<dbReference type="RefSeq" id="WP_092700829.1">
    <property type="nucleotide sequence ID" value="NZ_FNFC01000005.1"/>
</dbReference>
<proteinExistence type="predicted"/>
<evidence type="ECO:0000313" key="4">
    <source>
        <dbReference type="Proteomes" id="UP000198856"/>
    </source>
</evidence>
<dbReference type="OrthoDB" id="386598at2157"/>
<accession>A0A1G8URB3</accession>
<organism evidence="3 4">
    <name type="scientific">Halovenus aranensis</name>
    <dbReference type="NCBI Taxonomy" id="890420"/>
    <lineage>
        <taxon>Archaea</taxon>
        <taxon>Methanobacteriati</taxon>
        <taxon>Methanobacteriota</taxon>
        <taxon>Stenosarchaea group</taxon>
        <taxon>Halobacteria</taxon>
        <taxon>Halobacteriales</taxon>
        <taxon>Haloarculaceae</taxon>
        <taxon>Halovenus</taxon>
    </lineage>
</organism>
<feature type="compositionally biased region" description="Acidic residues" evidence="1">
    <location>
        <begin position="20"/>
        <end position="40"/>
    </location>
</feature>
<keyword evidence="4" id="KW-1185">Reference proteome</keyword>
<feature type="region of interest" description="Disordered" evidence="1">
    <location>
        <begin position="1"/>
        <end position="48"/>
    </location>
</feature>
<keyword evidence="2" id="KW-0472">Membrane</keyword>
<sequence length="242" mass="25974">MHDDDTETAHEDDAGPGPDLTEEPQAESEADSPPDIEEALDMLPEGSKLRGEVVDVASVSGSAVPAEFPSESQTADALALTIDIEQTAGEATTYFARSDTDSRLGRLLDLRSLDQAADLEDNQLLLTVENDYAVPVVPSEERRGDGRAYAGIIVGLLPSLLIFLGGLFQAGGALFSRAFVAVWLVATFLVLPVSLYFDAWNLRTTTDWQGRPLLWAALSVIPAVNVMAVSAYLVVRQSTEPL</sequence>
<evidence type="ECO:0000256" key="2">
    <source>
        <dbReference type="SAM" id="Phobius"/>
    </source>
</evidence>
<gene>
    <name evidence="3" type="ORF">SAMN05216226_10572</name>
</gene>
<dbReference type="AlphaFoldDB" id="A0A1G8URB3"/>
<feature type="compositionally biased region" description="Basic and acidic residues" evidence="1">
    <location>
        <begin position="1"/>
        <end position="13"/>
    </location>
</feature>
<keyword evidence="2" id="KW-1133">Transmembrane helix</keyword>
<protein>
    <submittedName>
        <fullName evidence="3">Uncharacterized protein</fullName>
    </submittedName>
</protein>
<dbReference type="STRING" id="890420.SAMN05216226_10572"/>
<evidence type="ECO:0000256" key="1">
    <source>
        <dbReference type="SAM" id="MobiDB-lite"/>
    </source>
</evidence>
<feature type="transmembrane region" description="Helical" evidence="2">
    <location>
        <begin position="148"/>
        <end position="168"/>
    </location>
</feature>
<feature type="transmembrane region" description="Helical" evidence="2">
    <location>
        <begin position="180"/>
        <end position="201"/>
    </location>
</feature>
<name>A0A1G8URB3_9EURY</name>
<feature type="transmembrane region" description="Helical" evidence="2">
    <location>
        <begin position="213"/>
        <end position="235"/>
    </location>
</feature>
<keyword evidence="2" id="KW-0812">Transmembrane</keyword>
<evidence type="ECO:0000313" key="3">
    <source>
        <dbReference type="EMBL" id="SDJ56331.1"/>
    </source>
</evidence>
<dbReference type="EMBL" id="FNFC01000005">
    <property type="protein sequence ID" value="SDJ56331.1"/>
    <property type="molecule type" value="Genomic_DNA"/>
</dbReference>
<dbReference type="Proteomes" id="UP000198856">
    <property type="component" value="Unassembled WGS sequence"/>
</dbReference>
<reference evidence="3 4" key="1">
    <citation type="submission" date="2016-10" db="EMBL/GenBank/DDBJ databases">
        <authorList>
            <person name="de Groot N.N."/>
        </authorList>
    </citation>
    <scope>NUCLEOTIDE SEQUENCE [LARGE SCALE GENOMIC DNA]</scope>
    <source>
        <strain evidence="3 4">IBRC-M10015</strain>
    </source>
</reference>